<dbReference type="AlphaFoldDB" id="A0A3M7SSU0"/>
<keyword evidence="2" id="KW-1185">Reference proteome</keyword>
<dbReference type="Proteomes" id="UP000276133">
    <property type="component" value="Unassembled WGS sequence"/>
</dbReference>
<name>A0A3M7SSU0_BRAPC</name>
<comment type="caution">
    <text evidence="1">The sequence shown here is derived from an EMBL/GenBank/DDBJ whole genome shotgun (WGS) entry which is preliminary data.</text>
</comment>
<gene>
    <name evidence="1" type="ORF">BpHYR1_032880</name>
</gene>
<dbReference type="EMBL" id="REGN01000823">
    <property type="protein sequence ID" value="RNA38779.1"/>
    <property type="molecule type" value="Genomic_DNA"/>
</dbReference>
<accession>A0A3M7SSU0</accession>
<protein>
    <submittedName>
        <fullName evidence="1">Uncharacterized protein</fullName>
    </submittedName>
</protein>
<organism evidence="1 2">
    <name type="scientific">Brachionus plicatilis</name>
    <name type="common">Marine rotifer</name>
    <name type="synonym">Brachionus muelleri</name>
    <dbReference type="NCBI Taxonomy" id="10195"/>
    <lineage>
        <taxon>Eukaryota</taxon>
        <taxon>Metazoa</taxon>
        <taxon>Spiralia</taxon>
        <taxon>Gnathifera</taxon>
        <taxon>Rotifera</taxon>
        <taxon>Eurotatoria</taxon>
        <taxon>Monogononta</taxon>
        <taxon>Pseudotrocha</taxon>
        <taxon>Ploima</taxon>
        <taxon>Brachionidae</taxon>
        <taxon>Brachionus</taxon>
    </lineage>
</organism>
<evidence type="ECO:0000313" key="1">
    <source>
        <dbReference type="EMBL" id="RNA38779.1"/>
    </source>
</evidence>
<reference evidence="1 2" key="1">
    <citation type="journal article" date="2018" name="Sci. Rep.">
        <title>Genomic signatures of local adaptation to the degree of environmental predictability in rotifers.</title>
        <authorList>
            <person name="Franch-Gras L."/>
            <person name="Hahn C."/>
            <person name="Garcia-Roger E.M."/>
            <person name="Carmona M.J."/>
            <person name="Serra M."/>
            <person name="Gomez A."/>
        </authorList>
    </citation>
    <scope>NUCLEOTIDE SEQUENCE [LARGE SCALE GENOMIC DNA]</scope>
    <source>
        <strain evidence="1">HYR1</strain>
    </source>
</reference>
<evidence type="ECO:0000313" key="2">
    <source>
        <dbReference type="Proteomes" id="UP000276133"/>
    </source>
</evidence>
<proteinExistence type="predicted"/>
<sequence>MDKYKVLDDFVVAIFVDIGAVNKKYSETSVICSPFRENKKMDTYIGDKNLRGFTVLKKKRITKKGNNTNIYKKCHDKNTKLYKIF</sequence>